<dbReference type="InterPro" id="IPR036691">
    <property type="entry name" value="Endo/exonu/phosph_ase_sf"/>
</dbReference>
<name>A0A7J6FGF1_CANSA</name>
<evidence type="ECO:0000313" key="4">
    <source>
        <dbReference type="EMBL" id="KAF4384968.1"/>
    </source>
</evidence>
<dbReference type="Proteomes" id="UP000525078">
    <property type="component" value="Unassembled WGS sequence"/>
</dbReference>
<proteinExistence type="predicted"/>
<organism evidence="3 6">
    <name type="scientific">Cannabis sativa</name>
    <name type="common">Hemp</name>
    <name type="synonym">Marijuana</name>
    <dbReference type="NCBI Taxonomy" id="3483"/>
    <lineage>
        <taxon>Eukaryota</taxon>
        <taxon>Viridiplantae</taxon>
        <taxon>Streptophyta</taxon>
        <taxon>Embryophyta</taxon>
        <taxon>Tracheophyta</taxon>
        <taxon>Spermatophyta</taxon>
        <taxon>Magnoliopsida</taxon>
        <taxon>eudicotyledons</taxon>
        <taxon>Gunneridae</taxon>
        <taxon>Pentapetalae</taxon>
        <taxon>rosids</taxon>
        <taxon>fabids</taxon>
        <taxon>Rosales</taxon>
        <taxon>Cannabaceae</taxon>
        <taxon>Cannabis</taxon>
    </lineage>
</organism>
<dbReference type="EMBL" id="JAATIQ010000214">
    <property type="protein sequence ID" value="KAF4369735.1"/>
    <property type="molecule type" value="Genomic_DNA"/>
</dbReference>
<feature type="domain" description="Endonuclease/exonuclease/phosphatase" evidence="2">
    <location>
        <begin position="45"/>
        <end position="104"/>
    </location>
</feature>
<protein>
    <recommendedName>
        <fullName evidence="2">Endonuclease/exonuclease/phosphatase domain-containing protein</fullName>
    </recommendedName>
</protein>
<evidence type="ECO:0000313" key="3">
    <source>
        <dbReference type="EMBL" id="KAF4369735.1"/>
    </source>
</evidence>
<reference evidence="5 6" key="1">
    <citation type="journal article" date="2020" name="bioRxiv">
        <title>Sequence and annotation of 42 cannabis genomes reveals extensive copy number variation in cannabinoid synthesis and pathogen resistance genes.</title>
        <authorList>
            <person name="Mckernan K.J."/>
            <person name="Helbert Y."/>
            <person name="Kane L.T."/>
            <person name="Ebling H."/>
            <person name="Zhang L."/>
            <person name="Liu B."/>
            <person name="Eaton Z."/>
            <person name="Mclaughlin S."/>
            <person name="Kingan S."/>
            <person name="Baybayan P."/>
            <person name="Concepcion G."/>
            <person name="Jordan M."/>
            <person name="Riva A."/>
            <person name="Barbazuk W."/>
            <person name="Harkins T."/>
        </authorList>
    </citation>
    <scope>NUCLEOTIDE SEQUENCE [LARGE SCALE GENOMIC DNA]</scope>
    <source>
        <strain evidence="5 6">cv. Jamaican Lion 4</strain>
        <strain evidence="3">Father</strain>
        <strain evidence="4">Mother</strain>
        <tissue evidence="3">Leaf</tissue>
    </source>
</reference>
<dbReference type="Pfam" id="PF03372">
    <property type="entry name" value="Exo_endo_phos"/>
    <property type="match status" value="1"/>
</dbReference>
<evidence type="ECO:0000313" key="5">
    <source>
        <dbReference type="Proteomes" id="UP000525078"/>
    </source>
</evidence>
<accession>A0A7J6FGF1</accession>
<dbReference type="Proteomes" id="UP000583929">
    <property type="component" value="Unassembled WGS sequence"/>
</dbReference>
<comment type="caution">
    <text evidence="3">The sequence shown here is derived from an EMBL/GenBank/DDBJ whole genome shotgun (WGS) entry which is preliminary data.</text>
</comment>
<gene>
    <name evidence="4" type="ORF">F8388_010566</name>
    <name evidence="3" type="ORF">G4B88_022133</name>
</gene>
<sequence length="110" mass="12578">MGRPMMGHHLLTHKMEGVMPKVGTGKRNNRGRSPKGGKINRPRRWPDSKLKNRGQTRQKGKLWNFTGIYGDPVKNQRHNSWALLQRLSEEASGPWLIGGDFNEVLHAKEK</sequence>
<feature type="compositionally biased region" description="Basic residues" evidence="1">
    <location>
        <begin position="27"/>
        <end position="43"/>
    </location>
</feature>
<dbReference type="EMBL" id="JAATIP010000046">
    <property type="protein sequence ID" value="KAF4384968.1"/>
    <property type="molecule type" value="Genomic_DNA"/>
</dbReference>
<evidence type="ECO:0000313" key="6">
    <source>
        <dbReference type="Proteomes" id="UP000583929"/>
    </source>
</evidence>
<dbReference type="GO" id="GO:0003824">
    <property type="term" value="F:catalytic activity"/>
    <property type="evidence" value="ECO:0007669"/>
    <property type="project" value="InterPro"/>
</dbReference>
<feature type="region of interest" description="Disordered" evidence="1">
    <location>
        <begin position="1"/>
        <end position="59"/>
    </location>
</feature>
<evidence type="ECO:0000259" key="2">
    <source>
        <dbReference type="Pfam" id="PF03372"/>
    </source>
</evidence>
<dbReference type="SUPFAM" id="SSF56219">
    <property type="entry name" value="DNase I-like"/>
    <property type="match status" value="1"/>
</dbReference>
<evidence type="ECO:0000256" key="1">
    <source>
        <dbReference type="SAM" id="MobiDB-lite"/>
    </source>
</evidence>
<dbReference type="Gene3D" id="3.60.10.10">
    <property type="entry name" value="Endonuclease/exonuclease/phosphatase"/>
    <property type="match status" value="1"/>
</dbReference>
<dbReference type="InterPro" id="IPR005135">
    <property type="entry name" value="Endo/exonuclease/phosphatase"/>
</dbReference>
<dbReference type="AlphaFoldDB" id="A0A7J6FGF1"/>
<keyword evidence="6" id="KW-1185">Reference proteome</keyword>